<proteinExistence type="predicted"/>
<dbReference type="EMBL" id="CAJPWZ010002024">
    <property type="protein sequence ID" value="CAG2229335.1"/>
    <property type="molecule type" value="Genomic_DNA"/>
</dbReference>
<feature type="compositionally biased region" description="Basic and acidic residues" evidence="1">
    <location>
        <begin position="340"/>
        <end position="349"/>
    </location>
</feature>
<gene>
    <name evidence="2" type="ORF">MEDL_42268</name>
</gene>
<comment type="caution">
    <text evidence="2">The sequence shown here is derived from an EMBL/GenBank/DDBJ whole genome shotgun (WGS) entry which is preliminary data.</text>
</comment>
<keyword evidence="3" id="KW-1185">Reference proteome</keyword>
<name>A0A8S3TED9_MYTED</name>
<feature type="region of interest" description="Disordered" evidence="1">
    <location>
        <begin position="186"/>
        <end position="287"/>
    </location>
</feature>
<feature type="region of interest" description="Disordered" evidence="1">
    <location>
        <begin position="311"/>
        <end position="349"/>
    </location>
</feature>
<feature type="compositionally biased region" description="Polar residues" evidence="1">
    <location>
        <begin position="260"/>
        <end position="278"/>
    </location>
</feature>
<evidence type="ECO:0000313" key="3">
    <source>
        <dbReference type="Proteomes" id="UP000683360"/>
    </source>
</evidence>
<sequence length="361" mass="41902">MACRGELGSLLHYSTERVPVEDKTLSESKKNNKASITVVNEIEVSGVIVGQEISDLDYVTDNTELEVDADTDMYPRFNNCGNPSQRGRLNQNYYNARQDERYRQSYENQRNFQYPRESYDRRDIPFNQHPNTNRNHYENYQKNYQGDDRRCYDDYHEQDSFTRPPIHNRRYNEGEVFLSDHRQYENTNFNRGRRRNQSQGNVGLPQHERVQRSFSSEAAGNRRDFQKSDSYNSSENSKGQETSRNEPNENRQNDDGKGDQSCQKESTDKNNVNNQNLSPRPVVNKNSVPCVFSPGSNIYQSDQYFSAADKLQDGEGKSNVKTTPSKNLKRHMSDIMGNHSESKGVQKEISCKETRKCTSRC</sequence>
<dbReference type="Proteomes" id="UP000683360">
    <property type="component" value="Unassembled WGS sequence"/>
</dbReference>
<feature type="compositionally biased region" description="Polar residues" evidence="1">
    <location>
        <begin position="228"/>
        <end position="240"/>
    </location>
</feature>
<feature type="compositionally biased region" description="Basic and acidic residues" evidence="1">
    <location>
        <begin position="241"/>
        <end position="258"/>
    </location>
</feature>
<organism evidence="2 3">
    <name type="scientific">Mytilus edulis</name>
    <name type="common">Blue mussel</name>
    <dbReference type="NCBI Taxonomy" id="6550"/>
    <lineage>
        <taxon>Eukaryota</taxon>
        <taxon>Metazoa</taxon>
        <taxon>Spiralia</taxon>
        <taxon>Lophotrochozoa</taxon>
        <taxon>Mollusca</taxon>
        <taxon>Bivalvia</taxon>
        <taxon>Autobranchia</taxon>
        <taxon>Pteriomorphia</taxon>
        <taxon>Mytilida</taxon>
        <taxon>Mytiloidea</taxon>
        <taxon>Mytilidae</taxon>
        <taxon>Mytilinae</taxon>
        <taxon>Mytilus</taxon>
    </lineage>
</organism>
<evidence type="ECO:0000256" key="1">
    <source>
        <dbReference type="SAM" id="MobiDB-lite"/>
    </source>
</evidence>
<evidence type="ECO:0000313" key="2">
    <source>
        <dbReference type="EMBL" id="CAG2229335.1"/>
    </source>
</evidence>
<accession>A0A8S3TED9</accession>
<protein>
    <submittedName>
        <fullName evidence="2">Uncharacterized protein</fullName>
    </submittedName>
</protein>
<feature type="compositionally biased region" description="Basic and acidic residues" evidence="1">
    <location>
        <begin position="135"/>
        <end position="160"/>
    </location>
</feature>
<dbReference type="AlphaFoldDB" id="A0A8S3TED9"/>
<feature type="region of interest" description="Disordered" evidence="1">
    <location>
        <begin position="103"/>
        <end position="168"/>
    </location>
</feature>
<reference evidence="2" key="1">
    <citation type="submission" date="2021-03" db="EMBL/GenBank/DDBJ databases">
        <authorList>
            <person name="Bekaert M."/>
        </authorList>
    </citation>
    <scope>NUCLEOTIDE SEQUENCE</scope>
</reference>